<protein>
    <submittedName>
        <fullName evidence="1">Uncharacterized protein</fullName>
    </submittedName>
</protein>
<dbReference type="Proteomes" id="UP000465609">
    <property type="component" value="Chromosome"/>
</dbReference>
<evidence type="ECO:0000313" key="1">
    <source>
        <dbReference type="EMBL" id="BBX83551.1"/>
    </source>
</evidence>
<proteinExistence type="predicted"/>
<sequence length="301" mass="34015">MFPLSSTHATELNNIGDVQRRRERVAIMEELSGFNYLLGRPQIQQLELEAALNDIEGVSIAPQGPIDLIGPSLLWAFGKRGGLQMEGSDDPAAMAKHVCEQMGIDMGTDPMVSLNLWAERQLLTGPDDHEDPNLLADGYDRQKWRDIVEKRVEQERYLVRQLDLDPKLRQGRLRDVVNARELEIELGHMVERLTAPMGTSITQLLNDDRAKARDFTDRMPSTRVAVSLKAAYHKDNRHKWTTNDIHDIDALSIAVPYCDAVFTDKAARNQMVRSPELEVFGTFLPRTPIELADWLDGLPPV</sequence>
<gene>
    <name evidence="1" type="ORF">MAUB_14240</name>
</gene>
<reference evidence="1 2" key="1">
    <citation type="journal article" date="2019" name="Emerg. Microbes Infect.">
        <title>Comprehensive subspecies identification of 175 nontuberculous mycobacteria species based on 7547 genomic profiles.</title>
        <authorList>
            <person name="Matsumoto Y."/>
            <person name="Kinjo T."/>
            <person name="Motooka D."/>
            <person name="Nabeya D."/>
            <person name="Jung N."/>
            <person name="Uechi K."/>
            <person name="Horii T."/>
            <person name="Iida T."/>
            <person name="Fujita J."/>
            <person name="Nakamura S."/>
        </authorList>
    </citation>
    <scope>NUCLEOTIDE SEQUENCE [LARGE SCALE GENOMIC DNA]</scope>
    <source>
        <strain evidence="1 2">JCM 15296</strain>
    </source>
</reference>
<name>A0ABM7IA66_9MYCO</name>
<organism evidence="1 2">
    <name type="scientific">Mycolicibacterium aubagnense</name>
    <dbReference type="NCBI Taxonomy" id="319707"/>
    <lineage>
        <taxon>Bacteria</taxon>
        <taxon>Bacillati</taxon>
        <taxon>Actinomycetota</taxon>
        <taxon>Actinomycetes</taxon>
        <taxon>Mycobacteriales</taxon>
        <taxon>Mycobacteriaceae</taxon>
        <taxon>Mycolicibacterium</taxon>
    </lineage>
</organism>
<dbReference type="RefSeq" id="WP_138231492.1">
    <property type="nucleotide sequence ID" value="NZ_AP022577.1"/>
</dbReference>
<keyword evidence="2" id="KW-1185">Reference proteome</keyword>
<accession>A0ABM7IA66</accession>
<dbReference type="EMBL" id="AP022577">
    <property type="protein sequence ID" value="BBX83551.1"/>
    <property type="molecule type" value="Genomic_DNA"/>
</dbReference>
<evidence type="ECO:0000313" key="2">
    <source>
        <dbReference type="Proteomes" id="UP000465609"/>
    </source>
</evidence>